<dbReference type="PROSITE" id="PS51359">
    <property type="entry name" value="COX5B_2"/>
    <property type="match status" value="1"/>
</dbReference>
<dbReference type="CDD" id="cd00924">
    <property type="entry name" value="Cyt_c_Oxidase_Vb"/>
    <property type="match status" value="1"/>
</dbReference>
<keyword evidence="9" id="KW-0472">Membrane</keyword>
<comment type="similarity">
    <text evidence="3">Belongs to the cytochrome c oxidase subunit 5B family.</text>
</comment>
<comment type="subcellular location">
    <subcellularLocation>
        <location evidence="1">Mitochondrion inner membrane</location>
        <topology evidence="1">Peripheral membrane protein</topology>
        <orientation evidence="1">Matrix side</orientation>
    </subcellularLocation>
</comment>
<keyword evidence="6 12" id="KW-0862">Zinc</keyword>
<dbReference type="PANTHER" id="PTHR10122:SF0">
    <property type="entry name" value="CYTOCHROME C OXIDASE SUBUNIT 5B, ISOFORM A-RELATED"/>
    <property type="match status" value="1"/>
</dbReference>
<protein>
    <recommendedName>
        <fullName evidence="11">Cytochrome c oxidase subunit 4, mitochondrial</fullName>
    </recommendedName>
    <alternativeName>
        <fullName evidence="10">Cytochrome c oxidase polypeptide IV</fullName>
    </alternativeName>
</protein>
<feature type="binding site" evidence="12">
    <location>
        <position position="180"/>
    </location>
    <ligand>
        <name>Zn(2+)</name>
        <dbReference type="ChEBI" id="CHEBI:29105"/>
    </ligand>
</feature>
<dbReference type="Proteomes" id="UP000304951">
    <property type="component" value="Unassembled WGS sequence"/>
</dbReference>
<name>A0A4S8WDI2_AURPU</name>
<dbReference type="GO" id="GO:0046872">
    <property type="term" value="F:metal ion binding"/>
    <property type="evidence" value="ECO:0007669"/>
    <property type="project" value="UniProtKB-KW"/>
</dbReference>
<dbReference type="EMBL" id="QZAN01000029">
    <property type="protein sequence ID" value="THW63304.1"/>
    <property type="molecule type" value="Genomic_DNA"/>
</dbReference>
<dbReference type="SUPFAM" id="SSF57802">
    <property type="entry name" value="Rubredoxin-like"/>
    <property type="match status" value="1"/>
</dbReference>
<dbReference type="EMBL" id="QZAF01000034">
    <property type="protein sequence ID" value="THV75650.1"/>
    <property type="molecule type" value="Genomic_DNA"/>
</dbReference>
<reference evidence="17 18" key="1">
    <citation type="submission" date="2018-10" db="EMBL/GenBank/DDBJ databases">
        <title>Fifty Aureobasidium pullulans genomes reveal a recombining polyextremotolerant generalist.</title>
        <authorList>
            <person name="Gostincar C."/>
            <person name="Turk M."/>
            <person name="Zajc J."/>
            <person name="Gunde-Cimerman N."/>
        </authorList>
    </citation>
    <scope>NUCLEOTIDE SEQUENCE [LARGE SCALE GENOMIC DNA]</scope>
    <source>
        <strain evidence="15 19">EXF-10751</strain>
        <strain evidence="14 17">EXF-11900</strain>
        <strain evidence="16 18">EXF-9785</strain>
    </source>
</reference>
<evidence type="ECO:0000256" key="9">
    <source>
        <dbReference type="ARBA" id="ARBA00023136"/>
    </source>
</evidence>
<dbReference type="FunFam" id="2.60.11.10:FF:000003">
    <property type="entry name" value="Cytochrome c oxidase subunit IV"/>
    <property type="match status" value="1"/>
</dbReference>
<evidence type="ECO:0000256" key="5">
    <source>
        <dbReference type="ARBA" id="ARBA00022792"/>
    </source>
</evidence>
<feature type="region of interest" description="Disordered" evidence="13">
    <location>
        <begin position="191"/>
        <end position="232"/>
    </location>
</feature>
<evidence type="ECO:0000313" key="19">
    <source>
        <dbReference type="Proteomes" id="UP000310421"/>
    </source>
</evidence>
<dbReference type="Gene3D" id="2.60.11.10">
    <property type="entry name" value="Cytochrome c oxidase, subunit Vb"/>
    <property type="match status" value="1"/>
</dbReference>
<evidence type="ECO:0000256" key="1">
    <source>
        <dbReference type="ARBA" id="ARBA00004443"/>
    </source>
</evidence>
<evidence type="ECO:0000313" key="17">
    <source>
        <dbReference type="Proteomes" id="UP000304951"/>
    </source>
</evidence>
<evidence type="ECO:0000256" key="10">
    <source>
        <dbReference type="ARBA" id="ARBA00031366"/>
    </source>
</evidence>
<evidence type="ECO:0000313" key="14">
    <source>
        <dbReference type="EMBL" id="THV75650.1"/>
    </source>
</evidence>
<organism evidence="14 17">
    <name type="scientific">Aureobasidium pullulans</name>
    <name type="common">Black yeast</name>
    <name type="synonym">Pullularia pullulans</name>
    <dbReference type="NCBI Taxonomy" id="5580"/>
    <lineage>
        <taxon>Eukaryota</taxon>
        <taxon>Fungi</taxon>
        <taxon>Dikarya</taxon>
        <taxon>Ascomycota</taxon>
        <taxon>Pezizomycotina</taxon>
        <taxon>Dothideomycetes</taxon>
        <taxon>Dothideomycetidae</taxon>
        <taxon>Dothideales</taxon>
        <taxon>Saccotheciaceae</taxon>
        <taxon>Aureobasidium</taxon>
    </lineage>
</organism>
<sequence>MAQPRLGLGIHAIAKVAPSPLSTSSHLTVAMFVRRVASGLAKRAAFRPVAARPFSSSFARFDAHSDPKPGQTSNKVKPFEEIENEHDLMPSGAQPGTVPTDIDQATGLERLEILGKMQGIDVFDMKPLDASRKGTMKEPIVVRSFGDEQYVGCTGCPADSHVVNWLTMSRDRPIERCPECGSVYKMDYVGPQESHDAHGHHGADVGHADTDGSHNFGGEPKTLADFVRPEYR</sequence>
<feature type="compositionally biased region" description="Basic and acidic residues" evidence="13">
    <location>
        <begin position="193"/>
        <end position="212"/>
    </location>
</feature>
<evidence type="ECO:0000256" key="2">
    <source>
        <dbReference type="ARBA" id="ARBA00004673"/>
    </source>
</evidence>
<evidence type="ECO:0000256" key="8">
    <source>
        <dbReference type="ARBA" id="ARBA00023128"/>
    </source>
</evidence>
<dbReference type="GO" id="GO:0005743">
    <property type="term" value="C:mitochondrial inner membrane"/>
    <property type="evidence" value="ECO:0007669"/>
    <property type="project" value="UniProtKB-SubCell"/>
</dbReference>
<dbReference type="InterPro" id="IPR036972">
    <property type="entry name" value="Cyt_c_oxidase_su5b_sf"/>
</dbReference>
<evidence type="ECO:0000256" key="7">
    <source>
        <dbReference type="ARBA" id="ARBA00022946"/>
    </source>
</evidence>
<evidence type="ECO:0000256" key="3">
    <source>
        <dbReference type="ARBA" id="ARBA00010292"/>
    </source>
</evidence>
<evidence type="ECO:0000313" key="15">
    <source>
        <dbReference type="EMBL" id="THW63304.1"/>
    </source>
</evidence>
<dbReference type="Proteomes" id="UP000308953">
    <property type="component" value="Unassembled WGS sequence"/>
</dbReference>
<feature type="binding site" evidence="12">
    <location>
        <position position="153"/>
    </location>
    <ligand>
        <name>Zn(2+)</name>
        <dbReference type="ChEBI" id="CHEBI:29105"/>
    </ligand>
</feature>
<dbReference type="InterPro" id="IPR002124">
    <property type="entry name" value="Cyt_c_oxidase_su5b"/>
</dbReference>
<proteinExistence type="inferred from homology"/>
<evidence type="ECO:0000256" key="11">
    <source>
        <dbReference type="ARBA" id="ARBA00070613"/>
    </source>
</evidence>
<accession>A0A4S8WDI2</accession>
<evidence type="ECO:0000256" key="4">
    <source>
        <dbReference type="ARBA" id="ARBA00022723"/>
    </source>
</evidence>
<dbReference type="GO" id="GO:0045277">
    <property type="term" value="C:respiratory chain complex IV"/>
    <property type="evidence" value="ECO:0007669"/>
    <property type="project" value="InterPro"/>
</dbReference>
<feature type="binding site" evidence="12">
    <location>
        <position position="161"/>
    </location>
    <ligand>
        <name>Zn(2+)</name>
        <dbReference type="ChEBI" id="CHEBI:29105"/>
    </ligand>
</feature>
<feature type="binding site" evidence="12">
    <location>
        <position position="177"/>
    </location>
    <ligand>
        <name>Zn(2+)</name>
        <dbReference type="ChEBI" id="CHEBI:29105"/>
    </ligand>
</feature>
<evidence type="ECO:0000256" key="6">
    <source>
        <dbReference type="ARBA" id="ARBA00022833"/>
    </source>
</evidence>
<evidence type="ECO:0000256" key="13">
    <source>
        <dbReference type="SAM" id="MobiDB-lite"/>
    </source>
</evidence>
<comment type="caution">
    <text evidence="14">The sequence shown here is derived from an EMBL/GenBank/DDBJ whole genome shotgun (WGS) entry which is preliminary data.</text>
</comment>
<keyword evidence="8" id="KW-0496">Mitochondrion</keyword>
<dbReference type="AlphaFoldDB" id="A0A4S8WDI2"/>
<dbReference type="Proteomes" id="UP000310421">
    <property type="component" value="Unassembled WGS sequence"/>
</dbReference>
<keyword evidence="7" id="KW-0809">Transit peptide</keyword>
<evidence type="ECO:0000313" key="18">
    <source>
        <dbReference type="Proteomes" id="UP000308953"/>
    </source>
</evidence>
<dbReference type="GO" id="GO:0006123">
    <property type="term" value="P:mitochondrial electron transport, cytochrome c to oxygen"/>
    <property type="evidence" value="ECO:0007669"/>
    <property type="project" value="InterPro"/>
</dbReference>
<keyword evidence="5" id="KW-0999">Mitochondrion inner membrane</keyword>
<dbReference type="PANTHER" id="PTHR10122">
    <property type="entry name" value="CYTOCHROME C OXIDASE SUBUNIT 5B, MITOCHONDRIAL"/>
    <property type="match status" value="1"/>
</dbReference>
<comment type="pathway">
    <text evidence="2">Energy metabolism; oxidative phosphorylation.</text>
</comment>
<dbReference type="Pfam" id="PF01215">
    <property type="entry name" value="COX5B"/>
    <property type="match status" value="1"/>
</dbReference>
<dbReference type="EMBL" id="QZAV01000472">
    <property type="protein sequence ID" value="THX25499.1"/>
    <property type="molecule type" value="Genomic_DNA"/>
</dbReference>
<gene>
    <name evidence="16" type="ORF">D6D10_09900</name>
    <name evidence="15" type="ORF">D6D20_03680</name>
    <name evidence="14" type="ORF">D6D28_01672</name>
</gene>
<keyword evidence="4 12" id="KW-0479">Metal-binding</keyword>
<evidence type="ECO:0000313" key="16">
    <source>
        <dbReference type="EMBL" id="THX25499.1"/>
    </source>
</evidence>
<evidence type="ECO:0000256" key="12">
    <source>
        <dbReference type="PIRSR" id="PIRSR602124-2"/>
    </source>
</evidence>